<dbReference type="Pfam" id="PF00628">
    <property type="entry name" value="PHD"/>
    <property type="match status" value="1"/>
</dbReference>
<comment type="caution">
    <text evidence="13">The sequence shown here is derived from an EMBL/GenBank/DDBJ whole genome shotgun (WGS) entry which is preliminary data.</text>
</comment>
<keyword evidence="8" id="KW-0539">Nucleus</keyword>
<gene>
    <name evidence="13" type="ORF">Cgig2_009612</name>
</gene>
<dbReference type="CDD" id="cd15489">
    <property type="entry name" value="PHD_SF"/>
    <property type="match status" value="1"/>
</dbReference>
<feature type="compositionally biased region" description="Basic and acidic residues" evidence="10">
    <location>
        <begin position="684"/>
        <end position="699"/>
    </location>
</feature>
<feature type="compositionally biased region" description="Basic and acidic residues" evidence="10">
    <location>
        <begin position="594"/>
        <end position="604"/>
    </location>
</feature>
<dbReference type="PROSITE" id="PS50089">
    <property type="entry name" value="ZF_RING_2"/>
    <property type="match status" value="1"/>
</dbReference>
<dbReference type="Gene3D" id="3.30.40.10">
    <property type="entry name" value="Zinc/RING finger domain, C3HC4 (zinc finger)"/>
    <property type="match status" value="2"/>
</dbReference>
<feature type="compositionally biased region" description="Polar residues" evidence="10">
    <location>
        <begin position="562"/>
        <end position="590"/>
    </location>
</feature>
<feature type="domain" description="RING-type" evidence="12">
    <location>
        <begin position="142"/>
        <end position="195"/>
    </location>
</feature>
<reference evidence="13" key="1">
    <citation type="submission" date="2022-04" db="EMBL/GenBank/DDBJ databases">
        <title>Carnegiea gigantea Genome sequencing and assembly v2.</title>
        <authorList>
            <person name="Copetti D."/>
            <person name="Sanderson M.J."/>
            <person name="Burquez A."/>
            <person name="Wojciechowski M.F."/>
        </authorList>
    </citation>
    <scope>NUCLEOTIDE SEQUENCE</scope>
    <source>
        <strain evidence="13">SGP5-SGP5p</strain>
        <tissue evidence="13">Aerial part</tissue>
    </source>
</reference>
<accession>A0A9Q1Q7Q2</accession>
<evidence type="ECO:0000259" key="12">
    <source>
        <dbReference type="PROSITE" id="PS50089"/>
    </source>
</evidence>
<keyword evidence="2" id="KW-0479">Metal-binding</keyword>
<dbReference type="PANTHER" id="PTHR45888:SF4">
    <property type="entry name" value="PHD FINGER PROTEIN 10"/>
    <property type="match status" value="1"/>
</dbReference>
<sequence length="860" mass="95283">MAFHVACPITCKRICFCSLGFPRRLQTDQGRTDFLDDVAFIDRFLKDPWIIRVREGAAVQVPVPKLAPPPPPPPPPVAVDGDDAAADELVSAQTKRAALQRKAAVASLAAEDFARRFETGALEDAPKSSADEQSQTNVNVMCRLCFSGENEGSERAKRMLPCRSCGKKYHRGCLKVWSQYRDLFHWSSWTCPSCRICEVMIFSSLLLLRDVIVNPSHDSEIACCQVCRRTGEPSKFKFCKRCDGAIHCYCMQPPHKNVSSGPYLCPKHTKCHSCGSNVPGNGLSLRSIEIPRQHLWFAVIFASAGCTVSVMESGRVLLFINSQYFQTDGNLPYTCPTCRGECYQVHLGVPLPVLVRDLEDAVQELWRRRDEADRDLIASLRAAAGLPTQEEIFSISPFSDDEDDVPSAIKSDHGRGKLSLKNLADFSPKKTKESTKKSSSKKHVKKKGFQSVLHVKMEANVEDGHNIPSEGLHRSGQDSFSSPVTGSLSPTAKICSTNEQGVLKDQFVDDVTYKNEDRKKTLLQFKTKSCDNAGSEDVGKVAGKPKTMKGTKLVIHLGGRNKTMTNSPRSDSSSYQREQEALTLSGSEAVSQHRVGDSAMDRWDATSNSDDGYRGDGPHEIKGLKPKERNIIKLGKSKSQAPVINPKFDGGNGLSTPESTHSLSLRRSDEAHAVAVGLQNNLKGEKVSLRKHSDSRPDISGESNKSYKQEPPASDSLIKDSRPLLRLKFKTPYLGSWPVQGEEERGSIKGQRSKRKRPSPFVEKSKKMEHEDDLASQEDNLMNEMMDANWVLKKLGRDAIGKRVEVHQPSDNSWHKGVVGDVIEGTSMLSIALDDGRTRRLELGKQGIRFVPQIEKRLKS</sequence>
<evidence type="ECO:0000256" key="2">
    <source>
        <dbReference type="ARBA" id="ARBA00022723"/>
    </source>
</evidence>
<evidence type="ECO:0000259" key="11">
    <source>
        <dbReference type="PROSITE" id="PS50016"/>
    </source>
</evidence>
<dbReference type="InterPro" id="IPR011011">
    <property type="entry name" value="Znf_FYVE_PHD"/>
</dbReference>
<dbReference type="GO" id="GO:0008270">
    <property type="term" value="F:zinc ion binding"/>
    <property type="evidence" value="ECO:0007669"/>
    <property type="project" value="UniProtKB-KW"/>
</dbReference>
<feature type="compositionally biased region" description="Polar residues" evidence="10">
    <location>
        <begin position="477"/>
        <end position="492"/>
    </location>
</feature>
<evidence type="ECO:0000256" key="7">
    <source>
        <dbReference type="ARBA" id="ARBA00023163"/>
    </source>
</evidence>
<dbReference type="OrthoDB" id="1903104at2759"/>
<feature type="region of interest" description="Disordered" evidence="10">
    <location>
        <begin position="559"/>
        <end position="666"/>
    </location>
</feature>
<feature type="compositionally biased region" description="Basic and acidic residues" evidence="10">
    <location>
        <begin position="464"/>
        <end position="476"/>
    </location>
</feature>
<keyword evidence="14" id="KW-1185">Reference proteome</keyword>
<dbReference type="PROSITE" id="PS01359">
    <property type="entry name" value="ZF_PHD_1"/>
    <property type="match status" value="1"/>
</dbReference>
<dbReference type="EMBL" id="JAKOGI010000682">
    <property type="protein sequence ID" value="KAJ8431534.1"/>
    <property type="molecule type" value="Genomic_DNA"/>
</dbReference>
<dbReference type="AlphaFoldDB" id="A0A9Q1Q7Q2"/>
<name>A0A9Q1Q7Q2_9CARY</name>
<feature type="region of interest" description="Disordered" evidence="10">
    <location>
        <begin position="736"/>
        <end position="774"/>
    </location>
</feature>
<evidence type="ECO:0000256" key="1">
    <source>
        <dbReference type="ARBA" id="ARBA00004123"/>
    </source>
</evidence>
<feature type="region of interest" description="Disordered" evidence="10">
    <location>
        <begin position="684"/>
        <end position="719"/>
    </location>
</feature>
<feature type="region of interest" description="Disordered" evidence="10">
    <location>
        <begin position="420"/>
        <end position="447"/>
    </location>
</feature>
<evidence type="ECO:0000313" key="13">
    <source>
        <dbReference type="EMBL" id="KAJ8431534.1"/>
    </source>
</evidence>
<dbReference type="Proteomes" id="UP001153076">
    <property type="component" value="Unassembled WGS sequence"/>
</dbReference>
<dbReference type="InterPro" id="IPR001841">
    <property type="entry name" value="Znf_RING"/>
</dbReference>
<feature type="region of interest" description="Disordered" evidence="10">
    <location>
        <begin position="464"/>
        <end position="492"/>
    </location>
</feature>
<dbReference type="GO" id="GO:0005634">
    <property type="term" value="C:nucleus"/>
    <property type="evidence" value="ECO:0007669"/>
    <property type="project" value="UniProtKB-SubCell"/>
</dbReference>
<dbReference type="InterPro" id="IPR001965">
    <property type="entry name" value="Znf_PHD"/>
</dbReference>
<keyword evidence="4 9" id="KW-0863">Zinc-finger</keyword>
<organism evidence="13 14">
    <name type="scientific">Carnegiea gigantea</name>
    <dbReference type="NCBI Taxonomy" id="171969"/>
    <lineage>
        <taxon>Eukaryota</taxon>
        <taxon>Viridiplantae</taxon>
        <taxon>Streptophyta</taxon>
        <taxon>Embryophyta</taxon>
        <taxon>Tracheophyta</taxon>
        <taxon>Spermatophyta</taxon>
        <taxon>Magnoliopsida</taxon>
        <taxon>eudicotyledons</taxon>
        <taxon>Gunneridae</taxon>
        <taxon>Pentapetalae</taxon>
        <taxon>Caryophyllales</taxon>
        <taxon>Cactineae</taxon>
        <taxon>Cactaceae</taxon>
        <taxon>Cactoideae</taxon>
        <taxon>Echinocereeae</taxon>
        <taxon>Carnegiea</taxon>
    </lineage>
</organism>
<evidence type="ECO:0000256" key="5">
    <source>
        <dbReference type="ARBA" id="ARBA00022833"/>
    </source>
</evidence>
<dbReference type="SMART" id="SM00249">
    <property type="entry name" value="PHD"/>
    <property type="match status" value="2"/>
</dbReference>
<dbReference type="PROSITE" id="PS50016">
    <property type="entry name" value="ZF_PHD_2"/>
    <property type="match status" value="1"/>
</dbReference>
<dbReference type="InterPro" id="IPR019787">
    <property type="entry name" value="Znf_PHD-finger"/>
</dbReference>
<proteinExistence type="predicted"/>
<keyword evidence="7" id="KW-0804">Transcription</keyword>
<protein>
    <submittedName>
        <fullName evidence="13">Uncharacterized protein</fullName>
    </submittedName>
</protein>
<evidence type="ECO:0000256" key="3">
    <source>
        <dbReference type="ARBA" id="ARBA00022737"/>
    </source>
</evidence>
<feature type="compositionally biased region" description="Basic and acidic residues" evidence="10">
    <location>
        <begin position="611"/>
        <end position="631"/>
    </location>
</feature>
<evidence type="ECO:0000256" key="6">
    <source>
        <dbReference type="ARBA" id="ARBA00023015"/>
    </source>
</evidence>
<keyword evidence="3" id="KW-0677">Repeat</keyword>
<feature type="compositionally biased region" description="Basic and acidic residues" evidence="10">
    <location>
        <begin position="427"/>
        <end position="436"/>
    </location>
</feature>
<feature type="compositionally biased region" description="Polar residues" evidence="10">
    <location>
        <begin position="654"/>
        <end position="665"/>
    </location>
</feature>
<keyword evidence="6" id="KW-0805">Transcription regulation</keyword>
<evidence type="ECO:0000256" key="10">
    <source>
        <dbReference type="SAM" id="MobiDB-lite"/>
    </source>
</evidence>
<keyword evidence="5" id="KW-0862">Zinc</keyword>
<dbReference type="InterPro" id="IPR013083">
    <property type="entry name" value="Znf_RING/FYVE/PHD"/>
</dbReference>
<evidence type="ECO:0000256" key="9">
    <source>
        <dbReference type="PROSITE-ProRule" id="PRU00175"/>
    </source>
</evidence>
<dbReference type="InterPro" id="IPR019786">
    <property type="entry name" value="Zinc_finger_PHD-type_CS"/>
</dbReference>
<comment type="subcellular location">
    <subcellularLocation>
        <location evidence="1">Nucleus</location>
    </subcellularLocation>
</comment>
<feature type="domain" description="PHD-type" evidence="11">
    <location>
        <begin position="139"/>
        <end position="197"/>
    </location>
</feature>
<evidence type="ECO:0000256" key="4">
    <source>
        <dbReference type="ARBA" id="ARBA00022771"/>
    </source>
</evidence>
<feature type="compositionally biased region" description="Basic residues" evidence="10">
    <location>
        <begin position="438"/>
        <end position="447"/>
    </location>
</feature>
<evidence type="ECO:0000313" key="14">
    <source>
        <dbReference type="Proteomes" id="UP001153076"/>
    </source>
</evidence>
<dbReference type="PANTHER" id="PTHR45888">
    <property type="entry name" value="HL01030P-RELATED"/>
    <property type="match status" value="1"/>
</dbReference>
<dbReference type="SUPFAM" id="SSF57903">
    <property type="entry name" value="FYVE/PHD zinc finger"/>
    <property type="match status" value="2"/>
</dbReference>
<evidence type="ECO:0000256" key="8">
    <source>
        <dbReference type="ARBA" id="ARBA00023242"/>
    </source>
</evidence>